<name>A0A2G0CAQ8_9BACT</name>
<accession>A0A2G0CAQ8</accession>
<gene>
    <name evidence="1" type="ORF">CGL56_17925</name>
</gene>
<keyword evidence="1" id="KW-0808">Transferase</keyword>
<evidence type="ECO:0000313" key="2">
    <source>
        <dbReference type="Proteomes" id="UP000226437"/>
    </source>
</evidence>
<dbReference type="Proteomes" id="UP000226437">
    <property type="component" value="Unassembled WGS sequence"/>
</dbReference>
<dbReference type="OrthoDB" id="256574at2"/>
<dbReference type="InterPro" id="IPR042258">
    <property type="entry name" value="DGOK_N"/>
</dbReference>
<dbReference type="InterPro" id="IPR007729">
    <property type="entry name" value="DGOK"/>
</dbReference>
<dbReference type="Pfam" id="PF05035">
    <property type="entry name" value="DGOK"/>
    <property type="match status" value="1"/>
</dbReference>
<dbReference type="Gene3D" id="3.30.420.310">
    <property type="entry name" value="2-keto-3-deoxy-galactonokinase, C-terminal domain"/>
    <property type="match status" value="1"/>
</dbReference>
<organism evidence="1 2">
    <name type="scientific">Neolewinella marina</name>
    <dbReference type="NCBI Taxonomy" id="438751"/>
    <lineage>
        <taxon>Bacteria</taxon>
        <taxon>Pseudomonadati</taxon>
        <taxon>Bacteroidota</taxon>
        <taxon>Saprospiria</taxon>
        <taxon>Saprospirales</taxon>
        <taxon>Lewinellaceae</taxon>
        <taxon>Neolewinella</taxon>
    </lineage>
</organism>
<comment type="caution">
    <text evidence="1">The sequence shown here is derived from an EMBL/GenBank/DDBJ whole genome shotgun (WGS) entry which is preliminary data.</text>
</comment>
<dbReference type="GO" id="GO:0008671">
    <property type="term" value="F:2-dehydro-3-deoxygalactonokinase activity"/>
    <property type="evidence" value="ECO:0007669"/>
    <property type="project" value="InterPro"/>
</dbReference>
<protein>
    <submittedName>
        <fullName evidence="1">2-keto-3-deoxy-galactonokinase</fullName>
    </submittedName>
</protein>
<reference evidence="1 2" key="1">
    <citation type="submission" date="2017-10" db="EMBL/GenBank/DDBJ databases">
        <title>The draft genome sequence of Lewinella marina KCTC 32374.</title>
        <authorList>
            <person name="Wang K."/>
        </authorList>
    </citation>
    <scope>NUCLEOTIDE SEQUENCE [LARGE SCALE GENOMIC DNA]</scope>
    <source>
        <strain evidence="1 2">MKG-38</strain>
    </source>
</reference>
<dbReference type="EMBL" id="PDLO01000015">
    <property type="protein sequence ID" value="PHK97055.1"/>
    <property type="molecule type" value="Genomic_DNA"/>
</dbReference>
<dbReference type="AlphaFoldDB" id="A0A2G0CAQ8"/>
<evidence type="ECO:0000313" key="1">
    <source>
        <dbReference type="EMBL" id="PHK97055.1"/>
    </source>
</evidence>
<sequence length="310" mass="33122">MYFISCDWGTTNFRLRAVETNTAAVRAEWNTDQGIRATNEGFLASGQAGRFDFFAAYLSEQIDQLPAEYRRAPMVASGMASANIGMCELPYANLPINPSGDNLITRRFTLPAGNDLLLISGVRTADSIMRGEEVQALGLMANMPDDGTLILPGTHSKHLTYEGGAFTDFSTYLTGELFALLTNHGILSGSVAAGPFDAAAEAAFGEGVEQGRSGSLSRSLFGVRVRQVVHGHTPETNYYYLSGLLLGEELGGLANTQGTVYLAAAEPVFSLYHRALTTLVVSDRLRSFGGDALESALLAGQIKILLQHGG</sequence>
<dbReference type="RefSeq" id="WP_099107968.1">
    <property type="nucleotide sequence ID" value="NZ_JAATJF010000007.1"/>
</dbReference>
<keyword evidence="2" id="KW-1185">Reference proteome</keyword>
<dbReference type="GO" id="GO:0034194">
    <property type="term" value="P:D-galactonate catabolic process"/>
    <property type="evidence" value="ECO:0007669"/>
    <property type="project" value="InterPro"/>
</dbReference>
<dbReference type="InterPro" id="IPR042257">
    <property type="entry name" value="DGOK_C"/>
</dbReference>
<keyword evidence="1" id="KW-0418">Kinase</keyword>
<dbReference type="Gene3D" id="3.30.420.300">
    <property type="entry name" value="2-keto-3-deoxy-galactonokinase, substrate binding domain"/>
    <property type="match status" value="1"/>
</dbReference>
<proteinExistence type="predicted"/>